<dbReference type="Proteomes" id="UP001222800">
    <property type="component" value="Chromosome"/>
</dbReference>
<reference evidence="3 4" key="1">
    <citation type="submission" date="2023-03" db="EMBL/GenBank/DDBJ databases">
        <title>Complete genome sequence of Tepidibacter sp. SWIR-1, isolated from a deep-sea hydrothermal vent.</title>
        <authorList>
            <person name="Li X."/>
        </authorList>
    </citation>
    <scope>NUCLEOTIDE SEQUENCE [LARGE SCALE GENOMIC DNA]</scope>
    <source>
        <strain evidence="3 4">SWIR-1</strain>
    </source>
</reference>
<keyword evidence="4" id="KW-1185">Reference proteome</keyword>
<dbReference type="InterPro" id="IPR001119">
    <property type="entry name" value="SLH_dom"/>
</dbReference>
<gene>
    <name evidence="3" type="ORF">P4S50_00295</name>
</gene>
<keyword evidence="1" id="KW-0677">Repeat</keyword>
<dbReference type="PROSITE" id="PS51272">
    <property type="entry name" value="SLH"/>
    <property type="match status" value="3"/>
</dbReference>
<dbReference type="Pfam" id="PF00395">
    <property type="entry name" value="SLH"/>
    <property type="match status" value="2"/>
</dbReference>
<protein>
    <submittedName>
        <fullName evidence="3">S-layer homology domain-containing protein</fullName>
    </submittedName>
</protein>
<organism evidence="3 4">
    <name type="scientific">Tepidibacter hydrothermalis</name>
    <dbReference type="NCBI Taxonomy" id="3036126"/>
    <lineage>
        <taxon>Bacteria</taxon>
        <taxon>Bacillati</taxon>
        <taxon>Bacillota</taxon>
        <taxon>Clostridia</taxon>
        <taxon>Peptostreptococcales</taxon>
        <taxon>Peptostreptococcaceae</taxon>
        <taxon>Tepidibacter</taxon>
    </lineage>
</organism>
<evidence type="ECO:0000313" key="3">
    <source>
        <dbReference type="EMBL" id="WFD10545.1"/>
    </source>
</evidence>
<evidence type="ECO:0000256" key="1">
    <source>
        <dbReference type="ARBA" id="ARBA00022737"/>
    </source>
</evidence>
<feature type="domain" description="SLH" evidence="2">
    <location>
        <begin position="541"/>
        <end position="601"/>
    </location>
</feature>
<sequence length="725" mass="84561">MNFRRIVLSIFTVLFVLFGSILSFAQSNISKDEAKKISENVVKNYLGIQLDNKFESRLELEEDNYRDISVWSMNWNKHEDDIDVDIDVEIDSTNGKIVGFRYDTWDENRLVATMTKEEAKKIADDFLKKINPNESTKVRLADDSYFSRNFRGPNYNFVYVRQENGLDFEQNTIEIEVNGNTGKVESYRLNWDYNMKFDENKDVISKDKAQQILKDNVDMELVYYDVDKNYDGNSEDIKLSYVPQCEKGFLVDAKSGKVVGWDGLNNELKYKDIKEEEKEKIYEKSTQPKERSTELTEKEAKDIIESIAKEIIKDDFEIDRLRYEENSSRFRARGKNIWRANFDVKNKDLDGSIYINALTGELISFDSYNFDDEEEFDPKLSWSEGYDKSVDILSKYYGYNIKDINTKLIEEDSYVYINGRKINTQTYHYNFARVNDKIDYQNNSIRVGIDVKTGDITEIEYRWDKEAKFPTVENVIDKDKAKDIYFDNADIKLGYFNIENGKDIENTKVLYSIKDMYMIAHIDSVTGEVLDYSGNKFEKNDDKNYSDKVKDHWAKKELTILSDNKIIDLKEFEPNKELSKIDAIKMVVNAKGYNTYRANDIKDLKFKDIKDNDEDMSYIKLAVEYGFVENKEENFNKDSKITRQEMAKMIVKLIDKEEMANMKGVYSLEFSDEASIDNNYKGYVAVCKGLGIINGGNSSFRPKDNATMTEMAVSIYKALSNPEIQ</sequence>
<accession>A0ABY8EI58</accession>
<dbReference type="EMBL" id="CP120733">
    <property type="protein sequence ID" value="WFD10545.1"/>
    <property type="molecule type" value="Genomic_DNA"/>
</dbReference>
<evidence type="ECO:0000313" key="4">
    <source>
        <dbReference type="Proteomes" id="UP001222800"/>
    </source>
</evidence>
<name>A0ABY8EI58_9FIRM</name>
<evidence type="ECO:0000259" key="2">
    <source>
        <dbReference type="PROSITE" id="PS51272"/>
    </source>
</evidence>
<dbReference type="InterPro" id="IPR032599">
    <property type="entry name" value="YcdB/YcdC_rep_domain"/>
</dbReference>
<proteinExistence type="predicted"/>
<dbReference type="Pfam" id="PF16244">
    <property type="entry name" value="DUF4901"/>
    <property type="match status" value="1"/>
</dbReference>
<feature type="domain" description="SLH" evidence="2">
    <location>
        <begin position="602"/>
        <end position="664"/>
    </location>
</feature>
<feature type="domain" description="SLH" evidence="2">
    <location>
        <begin position="667"/>
        <end position="725"/>
    </location>
</feature>
<dbReference type="RefSeq" id="WP_277732512.1">
    <property type="nucleotide sequence ID" value="NZ_CP120733.1"/>
</dbReference>